<dbReference type="InterPro" id="IPR022813">
    <property type="entry name" value="SecD/SecF_arch_bac"/>
</dbReference>
<evidence type="ECO:0000313" key="12">
    <source>
        <dbReference type="Proteomes" id="UP000044071"/>
    </source>
</evidence>
<dbReference type="AlphaFoldDB" id="A0A078KZC7"/>
<dbReference type="PANTHER" id="PTHR30081">
    <property type="entry name" value="PROTEIN-EXPORT MEMBRANE PROTEIN SEC"/>
    <property type="match status" value="1"/>
</dbReference>
<dbReference type="PRINTS" id="PR01755">
    <property type="entry name" value="SECFTRNLCASE"/>
</dbReference>
<keyword evidence="7 9" id="KW-0811">Translocation</keyword>
<keyword evidence="5 9" id="KW-0653">Protein transport</keyword>
<dbReference type="Pfam" id="PF07549">
    <property type="entry name" value="Sec_GG"/>
    <property type="match status" value="1"/>
</dbReference>
<evidence type="ECO:0000313" key="11">
    <source>
        <dbReference type="EMBL" id="CDZ77098.1"/>
    </source>
</evidence>
<dbReference type="HAMAP" id="MF_01464_B">
    <property type="entry name" value="SecF_B"/>
    <property type="match status" value="1"/>
</dbReference>
<feature type="transmembrane region" description="Helical" evidence="9">
    <location>
        <begin position="237"/>
        <end position="255"/>
    </location>
</feature>
<feature type="transmembrane region" description="Helical" evidence="9">
    <location>
        <begin position="187"/>
        <end position="206"/>
    </location>
</feature>
<dbReference type="Pfam" id="PF02355">
    <property type="entry name" value="SecD_SecF_C"/>
    <property type="match status" value="1"/>
</dbReference>
<feature type="transmembrane region" description="Helical" evidence="9">
    <location>
        <begin position="261"/>
        <end position="289"/>
    </location>
</feature>
<feature type="transmembrane region" description="Helical" evidence="9">
    <location>
        <begin position="130"/>
        <end position="150"/>
    </location>
</feature>
<keyword evidence="2 9" id="KW-0813">Transport</keyword>
<evidence type="ECO:0000256" key="5">
    <source>
        <dbReference type="ARBA" id="ARBA00022927"/>
    </source>
</evidence>
<feature type="transmembrane region" description="Helical" evidence="9">
    <location>
        <begin position="157"/>
        <end position="181"/>
    </location>
</feature>
<protein>
    <recommendedName>
        <fullName evidence="9">Protein-export membrane protein SecF</fullName>
    </recommendedName>
</protein>
<dbReference type="NCBIfam" id="TIGR00916">
    <property type="entry name" value="2A0604s01"/>
    <property type="match status" value="1"/>
</dbReference>
<evidence type="ECO:0000259" key="10">
    <source>
        <dbReference type="Pfam" id="PF02355"/>
    </source>
</evidence>
<evidence type="ECO:0000256" key="2">
    <source>
        <dbReference type="ARBA" id="ARBA00022448"/>
    </source>
</evidence>
<evidence type="ECO:0000256" key="8">
    <source>
        <dbReference type="ARBA" id="ARBA00023136"/>
    </source>
</evidence>
<dbReference type="EMBL" id="CCSB01000001">
    <property type="protein sequence ID" value="CDZ77098.1"/>
    <property type="molecule type" value="Genomic_DNA"/>
</dbReference>
<dbReference type="GO" id="GO:0005886">
    <property type="term" value="C:plasma membrane"/>
    <property type="evidence" value="ECO:0007669"/>
    <property type="project" value="UniProtKB-SubCell"/>
</dbReference>
<dbReference type="GO" id="GO:0043952">
    <property type="term" value="P:protein transport by the Sec complex"/>
    <property type="evidence" value="ECO:0007669"/>
    <property type="project" value="UniProtKB-UniRule"/>
</dbReference>
<dbReference type="InterPro" id="IPR005665">
    <property type="entry name" value="SecF_bac"/>
</dbReference>
<keyword evidence="8 9" id="KW-0472">Membrane</keyword>
<feature type="domain" description="Protein export membrane protein SecD/SecF C-terminal" evidence="10">
    <location>
        <begin position="115"/>
        <end position="288"/>
    </location>
</feature>
<comment type="function">
    <text evidence="9">Part of the Sec protein translocase complex. Interacts with the SecYEG preprotein conducting channel. SecDF uses the proton motive force (PMF) to complete protein translocation after the ATP-dependent function of SecA.</text>
</comment>
<sequence length="306" mass="33333">MEFFNPNSNVDFMGARKWTALFSALIFVVSLGALLTNGLKWGLDFTGGTQVEVTYPQQAADLAAIRDNLYKIGFKEAQVVSYGTSKDVLISIAPRADMDQSVLVDKVMGQLPGAVKQRVDFVGPQVGQELATKGALAIIVSLLATMIYIAMRFEYRLAVSSAVALIHDPVLILGVFALFGIEFDLKALAGLLAVIGYSLNDTIVVFDRVRENFIKIRRATPLEIMNTSINQTLSRTIMTSVLTLFVVVALFIYGGETIHGFALALIIGIVIGTYSSIYVAGALAVVMGLDRKDFLPSQRKEIDERP</sequence>
<dbReference type="GO" id="GO:0065002">
    <property type="term" value="P:intracellular protein transmembrane transport"/>
    <property type="evidence" value="ECO:0007669"/>
    <property type="project" value="UniProtKB-UniRule"/>
</dbReference>
<evidence type="ECO:0000256" key="6">
    <source>
        <dbReference type="ARBA" id="ARBA00022989"/>
    </source>
</evidence>
<dbReference type="eggNOG" id="COG0341">
    <property type="taxonomic scope" value="Bacteria"/>
</dbReference>
<evidence type="ECO:0000256" key="4">
    <source>
        <dbReference type="ARBA" id="ARBA00022692"/>
    </source>
</evidence>
<gene>
    <name evidence="9" type="primary">secF</name>
    <name evidence="11" type="ORF">BN59_01380</name>
</gene>
<evidence type="ECO:0000256" key="3">
    <source>
        <dbReference type="ARBA" id="ARBA00022475"/>
    </source>
</evidence>
<dbReference type="InterPro" id="IPR022645">
    <property type="entry name" value="SecD/SecF_bac"/>
</dbReference>
<dbReference type="Gene3D" id="1.20.1640.10">
    <property type="entry name" value="Multidrug efflux transporter AcrB transmembrane domain"/>
    <property type="match status" value="1"/>
</dbReference>
<dbReference type="InterPro" id="IPR055344">
    <property type="entry name" value="SecD_SecF_C_bact"/>
</dbReference>
<dbReference type="RefSeq" id="WP_043873505.1">
    <property type="nucleotide sequence ID" value="NZ_CCVW01000001.1"/>
</dbReference>
<dbReference type="OrthoDB" id="9774769at2"/>
<dbReference type="GO" id="GO:0015450">
    <property type="term" value="F:protein-transporting ATPase activity"/>
    <property type="evidence" value="ECO:0007669"/>
    <property type="project" value="InterPro"/>
</dbReference>
<evidence type="ECO:0000256" key="1">
    <source>
        <dbReference type="ARBA" id="ARBA00004651"/>
    </source>
</evidence>
<comment type="subunit">
    <text evidence="9">Forms a complex with SecD. Part of the essential Sec protein translocation apparatus which comprises SecA, SecYEG and auxiliary proteins SecDF-YajC and YidC.</text>
</comment>
<dbReference type="InterPro" id="IPR048634">
    <property type="entry name" value="SecD_SecF_C"/>
</dbReference>
<proteinExistence type="inferred from homology"/>
<organism evidence="11 12">
    <name type="scientific">Legionella massiliensis</name>
    <dbReference type="NCBI Taxonomy" id="1034943"/>
    <lineage>
        <taxon>Bacteria</taxon>
        <taxon>Pseudomonadati</taxon>
        <taxon>Pseudomonadota</taxon>
        <taxon>Gammaproteobacteria</taxon>
        <taxon>Legionellales</taxon>
        <taxon>Legionellaceae</taxon>
        <taxon>Legionella</taxon>
    </lineage>
</organism>
<keyword evidence="3 9" id="KW-1003">Cell membrane</keyword>
<dbReference type="GO" id="GO:0006605">
    <property type="term" value="P:protein targeting"/>
    <property type="evidence" value="ECO:0007669"/>
    <property type="project" value="UniProtKB-UniRule"/>
</dbReference>
<dbReference type="InterPro" id="IPR022646">
    <property type="entry name" value="SecD/SecF_CS"/>
</dbReference>
<dbReference type="STRING" id="1034943.BN59_01380"/>
<feature type="transmembrane region" description="Helical" evidence="9">
    <location>
        <begin position="20"/>
        <end position="39"/>
    </location>
</feature>
<evidence type="ECO:0000256" key="9">
    <source>
        <dbReference type="HAMAP-Rule" id="MF_01464"/>
    </source>
</evidence>
<name>A0A078KZC7_9GAMM</name>
<keyword evidence="4 9" id="KW-0812">Transmembrane</keyword>
<dbReference type="SUPFAM" id="SSF82866">
    <property type="entry name" value="Multidrug efflux transporter AcrB transmembrane domain"/>
    <property type="match status" value="1"/>
</dbReference>
<dbReference type="Proteomes" id="UP000044071">
    <property type="component" value="Unassembled WGS sequence"/>
</dbReference>
<keyword evidence="12" id="KW-1185">Reference proteome</keyword>
<dbReference type="PANTHER" id="PTHR30081:SF8">
    <property type="entry name" value="PROTEIN TRANSLOCASE SUBUNIT SECF"/>
    <property type="match status" value="1"/>
</dbReference>
<reference evidence="11 12" key="1">
    <citation type="submission" date="2014-06" db="EMBL/GenBank/DDBJ databases">
        <authorList>
            <person name="Urmite Genomes Urmite Genomes"/>
        </authorList>
    </citation>
    <scope>NUCLEOTIDE SEQUENCE [LARGE SCALE GENOMIC DNA]</scope>
</reference>
<comment type="subcellular location">
    <subcellularLocation>
        <location evidence="1 9">Cell membrane</location>
        <topology evidence="1 9">Multi-pass membrane protein</topology>
    </subcellularLocation>
</comment>
<evidence type="ECO:0000256" key="7">
    <source>
        <dbReference type="ARBA" id="ARBA00023010"/>
    </source>
</evidence>
<comment type="similarity">
    <text evidence="9">Belongs to the SecD/SecF family. SecF subfamily.</text>
</comment>
<accession>A0A078KZC7</accession>
<keyword evidence="6 9" id="KW-1133">Transmembrane helix</keyword>
<dbReference type="NCBIfam" id="TIGR00966">
    <property type="entry name" value="transloc_SecF"/>
    <property type="match status" value="1"/>
</dbReference>